<proteinExistence type="predicted"/>
<evidence type="ECO:0000256" key="2">
    <source>
        <dbReference type="PROSITE-ProRule" id="PRU01091"/>
    </source>
</evidence>
<dbReference type="Gene3D" id="1.10.10.10">
    <property type="entry name" value="Winged helix-like DNA-binding domain superfamily/Winged helix DNA-binding domain"/>
    <property type="match status" value="1"/>
</dbReference>
<dbReference type="InterPro" id="IPR051677">
    <property type="entry name" value="AfsR-DnrI-RedD_regulator"/>
</dbReference>
<evidence type="ECO:0000313" key="5">
    <source>
        <dbReference type="Proteomes" id="UP000053127"/>
    </source>
</evidence>
<dbReference type="SUPFAM" id="SSF46894">
    <property type="entry name" value="C-terminal effector domain of the bipartite response regulators"/>
    <property type="match status" value="1"/>
</dbReference>
<feature type="DNA-binding region" description="OmpR/PhoB-type" evidence="2">
    <location>
        <begin position="1"/>
        <end position="64"/>
    </location>
</feature>
<feature type="domain" description="OmpR/PhoB-type" evidence="3">
    <location>
        <begin position="1"/>
        <end position="64"/>
    </location>
</feature>
<dbReference type="EMBL" id="LMWN01000063">
    <property type="protein sequence ID" value="KUM99500.1"/>
    <property type="molecule type" value="Genomic_DNA"/>
</dbReference>
<dbReference type="STRING" id="67386.AQI95_38970"/>
<comment type="caution">
    <text evidence="4">The sequence shown here is derived from an EMBL/GenBank/DDBJ whole genome shotgun (WGS) entry which is preliminary data.</text>
</comment>
<dbReference type="GO" id="GO:0003677">
    <property type="term" value="F:DNA binding"/>
    <property type="evidence" value="ECO:0007669"/>
    <property type="project" value="UniProtKB-UniRule"/>
</dbReference>
<dbReference type="InterPro" id="IPR001867">
    <property type="entry name" value="OmpR/PhoB-type_DNA-bd"/>
</dbReference>
<dbReference type="Proteomes" id="UP000053127">
    <property type="component" value="Unassembled WGS sequence"/>
</dbReference>
<accession>A0A117PYY3</accession>
<sequence length="64" mass="7096">MEDVGVVRFAVLGSVRMWRGSVELEQGPPKRRALLALLLVRSGHPVPLHEIVDVLWGQTLPSAR</sequence>
<dbReference type="GO" id="GO:0006355">
    <property type="term" value="P:regulation of DNA-templated transcription"/>
    <property type="evidence" value="ECO:0007669"/>
    <property type="project" value="InterPro"/>
</dbReference>
<dbReference type="InterPro" id="IPR036388">
    <property type="entry name" value="WH-like_DNA-bd_sf"/>
</dbReference>
<keyword evidence="5" id="KW-1185">Reference proteome</keyword>
<evidence type="ECO:0000313" key="4">
    <source>
        <dbReference type="EMBL" id="KUM99500.1"/>
    </source>
</evidence>
<dbReference type="InterPro" id="IPR016032">
    <property type="entry name" value="Sig_transdc_resp-reg_C-effctor"/>
</dbReference>
<dbReference type="GO" id="GO:0000160">
    <property type="term" value="P:phosphorelay signal transduction system"/>
    <property type="evidence" value="ECO:0007669"/>
    <property type="project" value="InterPro"/>
</dbReference>
<dbReference type="PROSITE" id="PS51755">
    <property type="entry name" value="OMPR_PHOB"/>
    <property type="match status" value="1"/>
</dbReference>
<dbReference type="AlphaFoldDB" id="A0A117PYY3"/>
<name>A0A117PYY3_9ACTN</name>
<dbReference type="PANTHER" id="PTHR35807">
    <property type="entry name" value="TRANSCRIPTIONAL REGULATOR REDD-RELATED"/>
    <property type="match status" value="1"/>
</dbReference>
<gene>
    <name evidence="4" type="ORF">AQI95_38970</name>
</gene>
<protein>
    <recommendedName>
        <fullName evidence="3">OmpR/PhoB-type domain-containing protein</fullName>
    </recommendedName>
</protein>
<reference evidence="4 5" key="1">
    <citation type="submission" date="2015-10" db="EMBL/GenBank/DDBJ databases">
        <title>Draft genome sequence of Streptomyces yokosukanensis DSM 40224, type strain for the species Streptomyces yokosukanensis.</title>
        <authorList>
            <person name="Ruckert C."/>
            <person name="Winkler A."/>
            <person name="Kalinowski J."/>
            <person name="Kampfer P."/>
            <person name="Glaeser S."/>
        </authorList>
    </citation>
    <scope>NUCLEOTIDE SEQUENCE [LARGE SCALE GENOMIC DNA]</scope>
    <source>
        <strain evidence="4 5">DSM 40224</strain>
    </source>
</reference>
<dbReference type="PANTHER" id="PTHR35807:SF1">
    <property type="entry name" value="TRANSCRIPTIONAL REGULATOR REDD"/>
    <property type="match status" value="1"/>
</dbReference>
<evidence type="ECO:0000259" key="3">
    <source>
        <dbReference type="PROSITE" id="PS51755"/>
    </source>
</evidence>
<keyword evidence="1 2" id="KW-0238">DNA-binding</keyword>
<organism evidence="4 5">
    <name type="scientific">Streptomyces yokosukanensis</name>
    <dbReference type="NCBI Taxonomy" id="67386"/>
    <lineage>
        <taxon>Bacteria</taxon>
        <taxon>Bacillati</taxon>
        <taxon>Actinomycetota</taxon>
        <taxon>Actinomycetes</taxon>
        <taxon>Kitasatosporales</taxon>
        <taxon>Streptomycetaceae</taxon>
        <taxon>Streptomyces</taxon>
    </lineage>
</organism>
<evidence type="ECO:0000256" key="1">
    <source>
        <dbReference type="ARBA" id="ARBA00023125"/>
    </source>
</evidence>